<evidence type="ECO:0000256" key="2">
    <source>
        <dbReference type="ARBA" id="ARBA00022670"/>
    </source>
</evidence>
<dbReference type="SUPFAM" id="SSF143081">
    <property type="entry name" value="BB1717-like"/>
    <property type="match status" value="1"/>
</dbReference>
<evidence type="ECO:0000256" key="6">
    <source>
        <dbReference type="ARBA" id="ARBA00023125"/>
    </source>
</evidence>
<reference evidence="9 10" key="1">
    <citation type="submission" date="2015-04" db="EMBL/GenBank/DDBJ databases">
        <title>Draft genome sequence of bacteremic isolate Catabacter hongkongensis type strain HKU16T.</title>
        <authorList>
            <person name="Lau S.K."/>
            <person name="Teng J.L."/>
            <person name="Huang Y."/>
            <person name="Curreem S.O."/>
            <person name="Tsui S.K."/>
            <person name="Woo P.C."/>
        </authorList>
    </citation>
    <scope>NUCLEOTIDE SEQUENCE [LARGE SCALE GENOMIC DNA]</scope>
    <source>
        <strain evidence="9 10">HKU16</strain>
    </source>
</reference>
<dbReference type="Proteomes" id="UP000034076">
    <property type="component" value="Unassembled WGS sequence"/>
</dbReference>
<evidence type="ECO:0000256" key="5">
    <source>
        <dbReference type="ARBA" id="ARBA00023124"/>
    </source>
</evidence>
<evidence type="ECO:0000256" key="1">
    <source>
        <dbReference type="ARBA" id="ARBA00008136"/>
    </source>
</evidence>
<dbReference type="GO" id="GO:0008233">
    <property type="term" value="F:peptidase activity"/>
    <property type="evidence" value="ECO:0007669"/>
    <property type="project" value="UniProtKB-KW"/>
</dbReference>
<name>A0A0M2NFQ7_9FIRM</name>
<evidence type="ECO:0000313" key="10">
    <source>
        <dbReference type="Proteomes" id="UP000034076"/>
    </source>
</evidence>
<comment type="caution">
    <text evidence="9">The sequence shown here is derived from an EMBL/GenBank/DDBJ whole genome shotgun (WGS) entry which is preliminary data.</text>
</comment>
<dbReference type="PANTHER" id="PTHR13604:SF0">
    <property type="entry name" value="ABASIC SITE PROCESSING PROTEIN HMCES"/>
    <property type="match status" value="1"/>
</dbReference>
<keyword evidence="4 8" id="KW-0378">Hydrolase</keyword>
<evidence type="ECO:0000313" key="9">
    <source>
        <dbReference type="EMBL" id="KKI49801.1"/>
    </source>
</evidence>
<dbReference type="GO" id="GO:0006508">
    <property type="term" value="P:proteolysis"/>
    <property type="evidence" value="ECO:0007669"/>
    <property type="project" value="UniProtKB-KW"/>
</dbReference>
<keyword evidence="2 8" id="KW-0645">Protease</keyword>
<comment type="similarity">
    <text evidence="1 8">Belongs to the SOS response-associated peptidase family.</text>
</comment>
<dbReference type="InterPro" id="IPR003738">
    <property type="entry name" value="SRAP"/>
</dbReference>
<dbReference type="Pfam" id="PF02586">
    <property type="entry name" value="SRAP"/>
    <property type="match status" value="1"/>
</dbReference>
<evidence type="ECO:0000256" key="8">
    <source>
        <dbReference type="RuleBase" id="RU364100"/>
    </source>
</evidence>
<dbReference type="RefSeq" id="WP_046444516.1">
    <property type="nucleotide sequence ID" value="NZ_LAYJ01000118.1"/>
</dbReference>
<dbReference type="PANTHER" id="PTHR13604">
    <property type="entry name" value="DC12-RELATED"/>
    <property type="match status" value="1"/>
</dbReference>
<dbReference type="GO" id="GO:0003697">
    <property type="term" value="F:single-stranded DNA binding"/>
    <property type="evidence" value="ECO:0007669"/>
    <property type="project" value="InterPro"/>
</dbReference>
<protein>
    <recommendedName>
        <fullName evidence="8">Abasic site processing protein</fullName>
        <ecNumber evidence="8">3.4.-.-</ecNumber>
    </recommendedName>
</protein>
<dbReference type="GO" id="GO:0106300">
    <property type="term" value="P:protein-DNA covalent cross-linking repair"/>
    <property type="evidence" value="ECO:0007669"/>
    <property type="project" value="InterPro"/>
</dbReference>
<evidence type="ECO:0000256" key="7">
    <source>
        <dbReference type="ARBA" id="ARBA00023239"/>
    </source>
</evidence>
<gene>
    <name evidence="9" type="ORF">CHK_2711</name>
</gene>
<sequence length="195" mass="22635">MCGRYYIDVDEEELRQICREVEKLQKIRVKTGEIFPTDIAPVLVRSDHGIVPRGMVWGFPRWNAKGVVFNARAETALQKNMFRNALLTHPAVIPTSGFYEWKAVPDTKKKEKYLFRNPGSNTLYLAGFYNVFAEKDEPIHERFTILTTEANKSVEPYHNRMPILLHKDEFDGWLSGARLKDFLDRTPFEVQAVKT</sequence>
<keyword evidence="7" id="KW-0456">Lyase</keyword>
<evidence type="ECO:0000256" key="4">
    <source>
        <dbReference type="ARBA" id="ARBA00022801"/>
    </source>
</evidence>
<dbReference type="GO" id="GO:0016829">
    <property type="term" value="F:lyase activity"/>
    <property type="evidence" value="ECO:0007669"/>
    <property type="project" value="UniProtKB-KW"/>
</dbReference>
<organism evidence="9 10">
    <name type="scientific">Christensenella hongkongensis</name>
    <dbReference type="NCBI Taxonomy" id="270498"/>
    <lineage>
        <taxon>Bacteria</taxon>
        <taxon>Bacillati</taxon>
        <taxon>Bacillota</taxon>
        <taxon>Clostridia</taxon>
        <taxon>Christensenellales</taxon>
        <taxon>Christensenellaceae</taxon>
        <taxon>Christensenella</taxon>
    </lineage>
</organism>
<dbReference type="InterPro" id="IPR036590">
    <property type="entry name" value="SRAP-like"/>
</dbReference>
<dbReference type="EC" id="3.4.-.-" evidence="8"/>
<keyword evidence="10" id="KW-1185">Reference proteome</keyword>
<dbReference type="EMBL" id="LAYJ01000118">
    <property type="protein sequence ID" value="KKI49801.1"/>
    <property type="molecule type" value="Genomic_DNA"/>
</dbReference>
<dbReference type="PATRIC" id="fig|270498.16.peg.2594"/>
<dbReference type="STRING" id="270498.CHK_2711"/>
<keyword evidence="6" id="KW-0238">DNA-binding</keyword>
<keyword evidence="5" id="KW-0190">Covalent protein-DNA linkage</keyword>
<evidence type="ECO:0000256" key="3">
    <source>
        <dbReference type="ARBA" id="ARBA00022763"/>
    </source>
</evidence>
<accession>A0A0M2NFQ7</accession>
<proteinExistence type="inferred from homology"/>
<dbReference type="AlphaFoldDB" id="A0A0M2NFQ7"/>
<dbReference type="OrthoDB" id="9782620at2"/>
<keyword evidence="3" id="KW-0227">DNA damage</keyword>
<dbReference type="Gene3D" id="3.90.1680.10">
    <property type="entry name" value="SOS response associated peptidase-like"/>
    <property type="match status" value="1"/>
</dbReference>